<name>A0A381TA74_9ZZZZ</name>
<dbReference type="Pfam" id="PF11751">
    <property type="entry name" value="PorP_SprF"/>
    <property type="match status" value="1"/>
</dbReference>
<proteinExistence type="predicted"/>
<dbReference type="NCBIfam" id="TIGR03519">
    <property type="entry name" value="T9SS_PorP_fam"/>
    <property type="match status" value="1"/>
</dbReference>
<accession>A0A381TA74</accession>
<reference evidence="1" key="1">
    <citation type="submission" date="2018-05" db="EMBL/GenBank/DDBJ databases">
        <authorList>
            <person name="Lanie J.A."/>
            <person name="Ng W.-L."/>
            <person name="Kazmierczak K.M."/>
            <person name="Andrzejewski T.M."/>
            <person name="Davidsen T.M."/>
            <person name="Wayne K.J."/>
            <person name="Tettelin H."/>
            <person name="Glass J.I."/>
            <person name="Rusch D."/>
            <person name="Podicherti R."/>
            <person name="Tsui H.-C.T."/>
            <person name="Winkler M.E."/>
        </authorList>
    </citation>
    <scope>NUCLEOTIDE SEQUENCE</scope>
</reference>
<gene>
    <name evidence="1" type="ORF">METZ01_LOCUS65275</name>
</gene>
<organism evidence="1">
    <name type="scientific">marine metagenome</name>
    <dbReference type="NCBI Taxonomy" id="408172"/>
    <lineage>
        <taxon>unclassified sequences</taxon>
        <taxon>metagenomes</taxon>
        <taxon>ecological metagenomes</taxon>
    </lineage>
</organism>
<sequence length="281" mass="32475">MKRILLILILITCTRSFSQDVAFTQSFMIPESINPSFSGFYQTTKAGLLYKNQQWSGFNFNLNSQFIYFDDWYPNLNSGIGISLINHQETVTNYNLKQVNLSWAYDVQIDYDWHFRPSISVGFGFKDYGFDNLLFEDQIDIYQNLISSNTFDPIVLSENVRYFDFGASFLFNNDYSWVGLTLRHLNRPNVSMVSQGDAPLDIFVSLHASLELPILNYNDDNSIFLITNFMMQGKYDRFDLGFQYVFDRFSVGLTAATNPIQTSEKSHFITSVNPVIGMAWE</sequence>
<evidence type="ECO:0008006" key="2">
    <source>
        <dbReference type="Google" id="ProtNLM"/>
    </source>
</evidence>
<evidence type="ECO:0000313" key="1">
    <source>
        <dbReference type="EMBL" id="SVA12421.1"/>
    </source>
</evidence>
<dbReference type="InterPro" id="IPR019861">
    <property type="entry name" value="PorP/SprF_Bacteroidetes"/>
</dbReference>
<dbReference type="EMBL" id="UINC01004181">
    <property type="protein sequence ID" value="SVA12421.1"/>
    <property type="molecule type" value="Genomic_DNA"/>
</dbReference>
<feature type="non-terminal residue" evidence="1">
    <location>
        <position position="281"/>
    </location>
</feature>
<protein>
    <recommendedName>
        <fullName evidence="2">Type IX secretion system membrane protein PorP/SprF</fullName>
    </recommendedName>
</protein>
<dbReference type="AlphaFoldDB" id="A0A381TA74"/>